<accession>A0AAR2LEV9</accession>
<keyword evidence="15" id="KW-1185">Reference proteome</keyword>
<dbReference type="GO" id="GO:0050321">
    <property type="term" value="F:tau-protein kinase activity"/>
    <property type="evidence" value="ECO:0007669"/>
    <property type="project" value="TreeGrafter"/>
</dbReference>
<keyword evidence="7" id="KW-0067">ATP-binding</keyword>
<dbReference type="AlphaFoldDB" id="A0AAR2LEV9"/>
<evidence type="ECO:0000256" key="1">
    <source>
        <dbReference type="ARBA" id="ARBA00006234"/>
    </source>
</evidence>
<reference evidence="14" key="2">
    <citation type="submission" date="2025-08" db="UniProtKB">
        <authorList>
            <consortium name="Ensembl"/>
        </authorList>
    </citation>
    <scope>IDENTIFICATION</scope>
</reference>
<evidence type="ECO:0000256" key="2">
    <source>
        <dbReference type="ARBA" id="ARBA00012513"/>
    </source>
</evidence>
<evidence type="ECO:0000313" key="14">
    <source>
        <dbReference type="Ensembl" id="ENSPNAP00000073249.1"/>
    </source>
</evidence>
<dbReference type="InterPro" id="IPR015940">
    <property type="entry name" value="UBA"/>
</dbReference>
<dbReference type="GeneTree" id="ENSGT00940000154862"/>
<feature type="domain" description="KA1" evidence="13">
    <location>
        <begin position="679"/>
        <end position="728"/>
    </location>
</feature>
<evidence type="ECO:0000256" key="9">
    <source>
        <dbReference type="ARBA" id="ARBA00048679"/>
    </source>
</evidence>
<evidence type="ECO:0000259" key="11">
    <source>
        <dbReference type="PROSITE" id="PS50011"/>
    </source>
</evidence>
<feature type="region of interest" description="Disordered" evidence="10">
    <location>
        <begin position="1"/>
        <end position="28"/>
    </location>
</feature>
<evidence type="ECO:0000313" key="15">
    <source>
        <dbReference type="Proteomes" id="UP001501920"/>
    </source>
</evidence>
<dbReference type="Gene3D" id="1.10.510.10">
    <property type="entry name" value="Transferase(Phosphotransferase) domain 1"/>
    <property type="match status" value="1"/>
</dbReference>
<feature type="compositionally biased region" description="Polar residues" evidence="10">
    <location>
        <begin position="1"/>
        <end position="13"/>
    </location>
</feature>
<dbReference type="Gene3D" id="3.30.310.80">
    <property type="entry name" value="Kinase associated domain 1, KA1"/>
    <property type="match status" value="1"/>
</dbReference>
<evidence type="ECO:0000256" key="4">
    <source>
        <dbReference type="ARBA" id="ARBA00022679"/>
    </source>
</evidence>
<evidence type="ECO:0000256" key="6">
    <source>
        <dbReference type="ARBA" id="ARBA00022777"/>
    </source>
</evidence>
<dbReference type="SUPFAM" id="SSF56112">
    <property type="entry name" value="Protein kinase-like (PK-like)"/>
    <property type="match status" value="1"/>
</dbReference>
<dbReference type="PROSITE" id="PS00108">
    <property type="entry name" value="PROTEIN_KINASE_ST"/>
    <property type="match status" value="1"/>
</dbReference>
<dbReference type="Gene3D" id="3.30.200.20">
    <property type="entry name" value="Phosphorylase Kinase, domain 1"/>
    <property type="match status" value="2"/>
</dbReference>
<feature type="compositionally biased region" description="Basic and acidic residues" evidence="10">
    <location>
        <begin position="620"/>
        <end position="630"/>
    </location>
</feature>
<evidence type="ECO:0000256" key="3">
    <source>
        <dbReference type="ARBA" id="ARBA00022527"/>
    </source>
</evidence>
<dbReference type="GO" id="GO:0005737">
    <property type="term" value="C:cytoplasm"/>
    <property type="evidence" value="ECO:0007669"/>
    <property type="project" value="TreeGrafter"/>
</dbReference>
<feature type="region of interest" description="Disordered" evidence="10">
    <location>
        <begin position="348"/>
        <end position="576"/>
    </location>
</feature>
<organism evidence="14 15">
    <name type="scientific">Pygocentrus nattereri</name>
    <name type="common">Red-bellied piranha</name>
    <dbReference type="NCBI Taxonomy" id="42514"/>
    <lineage>
        <taxon>Eukaryota</taxon>
        <taxon>Metazoa</taxon>
        <taxon>Chordata</taxon>
        <taxon>Craniata</taxon>
        <taxon>Vertebrata</taxon>
        <taxon>Euteleostomi</taxon>
        <taxon>Actinopterygii</taxon>
        <taxon>Neopterygii</taxon>
        <taxon>Teleostei</taxon>
        <taxon>Ostariophysi</taxon>
        <taxon>Characiformes</taxon>
        <taxon>Characoidei</taxon>
        <taxon>Pygocentrus</taxon>
    </lineage>
</organism>
<dbReference type="GO" id="GO:0000226">
    <property type="term" value="P:microtubule cytoskeleton organization"/>
    <property type="evidence" value="ECO:0007669"/>
    <property type="project" value="TreeGrafter"/>
</dbReference>
<feature type="domain" description="UBA" evidence="12">
    <location>
        <begin position="303"/>
        <end position="342"/>
    </location>
</feature>
<feature type="domain" description="Protein kinase" evidence="11">
    <location>
        <begin position="50"/>
        <end position="284"/>
    </location>
</feature>
<keyword evidence="3" id="KW-0723">Serine/threonine-protein kinase</keyword>
<feature type="compositionally biased region" description="Polar residues" evidence="10">
    <location>
        <begin position="560"/>
        <end position="576"/>
    </location>
</feature>
<reference evidence="14 15" key="1">
    <citation type="submission" date="2020-10" db="EMBL/GenBank/DDBJ databases">
        <title>Pygocentrus nattereri (red-bellied piranha) genome, fPygNat1, primary haplotype.</title>
        <authorList>
            <person name="Myers G."/>
            <person name="Meyer A."/>
            <person name="Karagic N."/>
            <person name="Pippel M."/>
            <person name="Winkler S."/>
            <person name="Tracey A."/>
            <person name="Wood J."/>
            <person name="Formenti G."/>
            <person name="Howe K."/>
            <person name="Fedrigo O."/>
            <person name="Jarvis E.D."/>
        </authorList>
    </citation>
    <scope>NUCLEOTIDE SEQUENCE [LARGE SCALE GENOMIC DNA]</scope>
</reference>
<dbReference type="CDD" id="cd12196">
    <property type="entry name" value="MARK1-3_C"/>
    <property type="match status" value="1"/>
</dbReference>
<comment type="catalytic activity">
    <reaction evidence="8">
        <text>L-threonyl-[protein] + ATP = O-phospho-L-threonyl-[protein] + ADP + H(+)</text>
        <dbReference type="Rhea" id="RHEA:46608"/>
        <dbReference type="Rhea" id="RHEA-COMP:11060"/>
        <dbReference type="Rhea" id="RHEA-COMP:11605"/>
        <dbReference type="ChEBI" id="CHEBI:15378"/>
        <dbReference type="ChEBI" id="CHEBI:30013"/>
        <dbReference type="ChEBI" id="CHEBI:30616"/>
        <dbReference type="ChEBI" id="CHEBI:61977"/>
        <dbReference type="ChEBI" id="CHEBI:456216"/>
        <dbReference type="EC" id="2.7.11.1"/>
    </reaction>
</comment>
<evidence type="ECO:0000259" key="13">
    <source>
        <dbReference type="PROSITE" id="PS50032"/>
    </source>
</evidence>
<dbReference type="CDD" id="cd14407">
    <property type="entry name" value="UBA_MARK3_4"/>
    <property type="match status" value="1"/>
</dbReference>
<dbReference type="Pfam" id="PF02149">
    <property type="entry name" value="KA1"/>
    <property type="match status" value="1"/>
</dbReference>
<dbReference type="Proteomes" id="UP001501920">
    <property type="component" value="Chromosome 4"/>
</dbReference>
<dbReference type="GO" id="GO:0005886">
    <property type="term" value="C:plasma membrane"/>
    <property type="evidence" value="ECO:0007669"/>
    <property type="project" value="TreeGrafter"/>
</dbReference>
<dbReference type="SMART" id="SM00165">
    <property type="entry name" value="UBA"/>
    <property type="match status" value="1"/>
</dbReference>
<feature type="compositionally biased region" description="Low complexity" evidence="10">
    <location>
        <begin position="351"/>
        <end position="361"/>
    </location>
</feature>
<dbReference type="GO" id="GO:0035556">
    <property type="term" value="P:intracellular signal transduction"/>
    <property type="evidence" value="ECO:0007669"/>
    <property type="project" value="TreeGrafter"/>
</dbReference>
<dbReference type="GO" id="GO:0005524">
    <property type="term" value="F:ATP binding"/>
    <property type="evidence" value="ECO:0007669"/>
    <property type="project" value="UniProtKB-KW"/>
</dbReference>
<dbReference type="InterPro" id="IPR000719">
    <property type="entry name" value="Prot_kinase_dom"/>
</dbReference>
<keyword evidence="6" id="KW-0418">Kinase</keyword>
<evidence type="ECO:0000256" key="7">
    <source>
        <dbReference type="ARBA" id="ARBA00022840"/>
    </source>
</evidence>
<evidence type="ECO:0000256" key="8">
    <source>
        <dbReference type="ARBA" id="ARBA00047899"/>
    </source>
</evidence>
<comment type="catalytic activity">
    <reaction evidence="9">
        <text>L-seryl-[protein] + ATP = O-phospho-L-seryl-[protein] + ADP + H(+)</text>
        <dbReference type="Rhea" id="RHEA:17989"/>
        <dbReference type="Rhea" id="RHEA-COMP:9863"/>
        <dbReference type="Rhea" id="RHEA-COMP:11604"/>
        <dbReference type="ChEBI" id="CHEBI:15378"/>
        <dbReference type="ChEBI" id="CHEBI:29999"/>
        <dbReference type="ChEBI" id="CHEBI:30616"/>
        <dbReference type="ChEBI" id="CHEBI:83421"/>
        <dbReference type="ChEBI" id="CHEBI:456216"/>
        <dbReference type="EC" id="2.7.11.1"/>
    </reaction>
</comment>
<name>A0AAR2LEV9_PYGNA</name>
<feature type="region of interest" description="Disordered" evidence="10">
    <location>
        <begin position="610"/>
        <end position="630"/>
    </location>
</feature>
<evidence type="ECO:0000256" key="5">
    <source>
        <dbReference type="ARBA" id="ARBA00022741"/>
    </source>
</evidence>
<feature type="compositionally biased region" description="Polar residues" evidence="10">
    <location>
        <begin position="369"/>
        <end position="388"/>
    </location>
</feature>
<comment type="similarity">
    <text evidence="1">Belongs to the protein kinase superfamily. CAMK Ser/Thr protein kinase family. SNF1 subfamily.</text>
</comment>
<dbReference type="PROSITE" id="PS50011">
    <property type="entry name" value="PROTEIN_KINASE_DOM"/>
    <property type="match status" value="1"/>
</dbReference>
<dbReference type="EC" id="2.7.11.1" evidence="2"/>
<keyword evidence="5" id="KW-0547">Nucleotide-binding</keyword>
<dbReference type="Ensembl" id="ENSPNAT00000068792.1">
    <property type="protein sequence ID" value="ENSPNAP00000073249.1"/>
    <property type="gene ID" value="ENSPNAG00000018462.2"/>
</dbReference>
<keyword evidence="4" id="KW-0808">Transferase</keyword>
<dbReference type="InterPro" id="IPR001772">
    <property type="entry name" value="KA1_dom"/>
</dbReference>
<dbReference type="InterPro" id="IPR028375">
    <property type="entry name" value="KA1/Ssp2_C"/>
</dbReference>
<dbReference type="InterPro" id="IPR011009">
    <property type="entry name" value="Kinase-like_dom_sf"/>
</dbReference>
<dbReference type="Pfam" id="PF00069">
    <property type="entry name" value="Pkinase"/>
    <property type="match status" value="1"/>
</dbReference>
<proteinExistence type="inferred from homology"/>
<dbReference type="GO" id="GO:0042995">
    <property type="term" value="C:cell projection"/>
    <property type="evidence" value="ECO:0007669"/>
    <property type="project" value="UniProtKB-SubCell"/>
</dbReference>
<evidence type="ECO:0000256" key="10">
    <source>
        <dbReference type="SAM" id="MobiDB-lite"/>
    </source>
</evidence>
<evidence type="ECO:0000259" key="12">
    <source>
        <dbReference type="PROSITE" id="PS50030"/>
    </source>
</evidence>
<feature type="compositionally biased region" description="Polar residues" evidence="10">
    <location>
        <begin position="424"/>
        <end position="435"/>
    </location>
</feature>
<reference evidence="14" key="3">
    <citation type="submission" date="2025-09" db="UniProtKB">
        <authorList>
            <consortium name="Ensembl"/>
        </authorList>
    </citation>
    <scope>IDENTIFICATION</scope>
</reference>
<dbReference type="SMART" id="SM00220">
    <property type="entry name" value="S_TKc"/>
    <property type="match status" value="1"/>
</dbReference>
<dbReference type="PROSITE" id="PS50032">
    <property type="entry name" value="KA1"/>
    <property type="match status" value="1"/>
</dbReference>
<dbReference type="PANTHER" id="PTHR24346">
    <property type="entry name" value="MAP/MICROTUBULE AFFINITY-REGULATING KINASE"/>
    <property type="match status" value="1"/>
</dbReference>
<dbReference type="PANTHER" id="PTHR24346:SF98">
    <property type="entry name" value="NON-SPECIFIC SERINE_THREONINE PROTEIN KINASE"/>
    <property type="match status" value="1"/>
</dbReference>
<dbReference type="Pfam" id="PF00627">
    <property type="entry name" value="UBA"/>
    <property type="match status" value="1"/>
</dbReference>
<dbReference type="SUPFAM" id="SSF103243">
    <property type="entry name" value="KA1-like"/>
    <property type="match status" value="1"/>
</dbReference>
<feature type="compositionally biased region" description="Polar residues" evidence="10">
    <location>
        <begin position="494"/>
        <end position="523"/>
    </location>
</feature>
<dbReference type="PROSITE" id="PS50030">
    <property type="entry name" value="UBA"/>
    <property type="match status" value="1"/>
</dbReference>
<feature type="compositionally biased region" description="Polar residues" evidence="10">
    <location>
        <begin position="466"/>
        <end position="482"/>
    </location>
</feature>
<dbReference type="Gene3D" id="1.10.8.10">
    <property type="entry name" value="DNA helicase RuvA subunit, C-terminal domain"/>
    <property type="match status" value="1"/>
</dbReference>
<sequence length="728" mass="81248">MSTPSPLQLITHTSHSDGRNEAATRPSRSGARCRNSIASCADEQPHIGNYRLLKTIGKGNFAKVKLARHILTGREVGYKVFKASGNLFWIAMIKLFEVIETEKTLYLVMEYASGGEVFDYLVAHGRMKEKEARAKFRQIVSAVQYCHQKHIVHRDLKAENLLLDADMNIKIADFGFSNEFTLGNKLDTFCGSPPYAAPELFQGKKYDGPEVDVWSLGVILYTLVSGSLPFDGQNLKELRERVLRGKYRIPFYMSTDCENLLKRFLVLNPAKRGTLEQIMKDRWINAGFEEDELKPFVEPELDISDQKRIDIMVGMGYSREEIHESLTRMKYDEITATYLLLGRKPTELEASDSSSSSNLSLAKARPNSEHNNGQSPSHLKVQRSVSNQKQRRYSDQAGPAVPSAGYPKRSQTTTADNEHKEESSVQPRKSSSSGSRGMAPPSPLLGNANNPNKADIPDRKKGSAAPGSNSVSGGMTRRNTYVCSERNAGDRHSVIQNGKENSTTTAPSQRNPGASTHSISSATPPDRLRFPRGTASRSTFHGGQLRERRTATYNGPPASPTLSHDATPLSQSRSRGSTNLFTKLTSKLTRLSLLLYVSLPLTFFERNGRCEGSSRNVSGDQKEDHKDTKPRSLRFTWSMKTTSAMEPTDMMREIRKVLDANNCDYEQRERFLLLCVHGDGHAESLVQWEMEVCKLPRLSLNGVRFKRISGTSIAFKNIASKIANELKL</sequence>
<protein>
    <recommendedName>
        <fullName evidence="2">non-specific serine/threonine protein kinase</fullName>
        <ecNumber evidence="2">2.7.11.1</ecNumber>
    </recommendedName>
</protein>
<dbReference type="InterPro" id="IPR008271">
    <property type="entry name" value="Ser/Thr_kinase_AS"/>
</dbReference>